<protein>
    <submittedName>
        <fullName evidence="2">Uncharacterized protein</fullName>
    </submittedName>
</protein>
<evidence type="ECO:0000313" key="3">
    <source>
        <dbReference type="Proteomes" id="UP000471026"/>
    </source>
</evidence>
<reference evidence="2 3" key="1">
    <citation type="submission" date="2019-11" db="EMBL/GenBank/DDBJ databases">
        <title>Draft genome sequence of Kocuria indica DP-K7, a methyl red degrading Actinobacterium.</title>
        <authorList>
            <person name="Kumaran S."/>
            <person name="Tischler D."/>
            <person name="Ngo A.C.R."/>
            <person name="Schultes F."/>
        </authorList>
    </citation>
    <scope>NUCLEOTIDE SEQUENCE [LARGE SCALE GENOMIC DNA]</scope>
    <source>
        <strain evidence="2 3">DP-K7</strain>
    </source>
</reference>
<feature type="region of interest" description="Disordered" evidence="1">
    <location>
        <begin position="16"/>
        <end position="38"/>
    </location>
</feature>
<accession>A0A6N9R110</accession>
<dbReference type="Proteomes" id="UP000471026">
    <property type="component" value="Unassembled WGS sequence"/>
</dbReference>
<dbReference type="RefSeq" id="WP_162230432.1">
    <property type="nucleotide sequence ID" value="NZ_WMHZ01000041.1"/>
</dbReference>
<evidence type="ECO:0000256" key="1">
    <source>
        <dbReference type="SAM" id="MobiDB-lite"/>
    </source>
</evidence>
<proteinExistence type="predicted"/>
<dbReference type="EMBL" id="WMHZ01000041">
    <property type="protein sequence ID" value="NDO79179.1"/>
    <property type="molecule type" value="Genomic_DNA"/>
</dbReference>
<dbReference type="AlphaFoldDB" id="A0A6N9R110"/>
<feature type="compositionally biased region" description="Polar residues" evidence="1">
    <location>
        <begin position="17"/>
        <end position="37"/>
    </location>
</feature>
<feature type="region of interest" description="Disordered" evidence="1">
    <location>
        <begin position="97"/>
        <end position="130"/>
    </location>
</feature>
<feature type="compositionally biased region" description="Low complexity" evidence="1">
    <location>
        <begin position="109"/>
        <end position="119"/>
    </location>
</feature>
<comment type="caution">
    <text evidence="2">The sequence shown here is derived from an EMBL/GenBank/DDBJ whole genome shotgun (WGS) entry which is preliminary data.</text>
</comment>
<organism evidence="2 3">
    <name type="scientific">Kocuria marina subsp. indica</name>
    <dbReference type="NCBI Taxonomy" id="1049583"/>
    <lineage>
        <taxon>Bacteria</taxon>
        <taxon>Bacillati</taxon>
        <taxon>Actinomycetota</taxon>
        <taxon>Actinomycetes</taxon>
        <taxon>Micrococcales</taxon>
        <taxon>Micrococcaceae</taxon>
        <taxon>Kocuria</taxon>
    </lineage>
</organism>
<sequence>MTALIAVGLIHGEGFHTTPQTSPLAPSVQTPEASKSTGRLLERVRELKTEVQEWRRRAEVAEARAEERRRAFDALQIANETECMALRMLTGQSSHITQAPATPQPVRPIPTAEPETSPEPVAPVAPPEPRRGFFSRIFSA</sequence>
<evidence type="ECO:0000313" key="2">
    <source>
        <dbReference type="EMBL" id="NDO79179.1"/>
    </source>
</evidence>
<name>A0A6N9R110_9MICC</name>
<gene>
    <name evidence="2" type="ORF">GKZ75_13380</name>
</gene>